<feature type="region of interest" description="Disordered" evidence="3">
    <location>
        <begin position="946"/>
        <end position="978"/>
    </location>
</feature>
<dbReference type="GO" id="GO:0004725">
    <property type="term" value="F:protein tyrosine phosphatase activity"/>
    <property type="evidence" value="ECO:0007669"/>
    <property type="project" value="UniProtKB-EC"/>
</dbReference>
<evidence type="ECO:0000259" key="6">
    <source>
        <dbReference type="PROSITE" id="PS50206"/>
    </source>
</evidence>
<feature type="compositionally biased region" description="Polar residues" evidence="3">
    <location>
        <begin position="230"/>
        <end position="242"/>
    </location>
</feature>
<feature type="compositionally biased region" description="Basic residues" evidence="3">
    <location>
        <begin position="1121"/>
        <end position="1130"/>
    </location>
</feature>
<feature type="compositionally biased region" description="Basic and acidic residues" evidence="3">
    <location>
        <begin position="1076"/>
        <end position="1087"/>
    </location>
</feature>
<dbReference type="SMART" id="SM00194">
    <property type="entry name" value="PTPc"/>
    <property type="match status" value="1"/>
</dbReference>
<feature type="region of interest" description="Disordered" evidence="3">
    <location>
        <begin position="1051"/>
        <end position="1169"/>
    </location>
</feature>
<dbReference type="Pfam" id="PF00581">
    <property type="entry name" value="Rhodanese"/>
    <property type="match status" value="1"/>
</dbReference>
<dbReference type="Pfam" id="PF00102">
    <property type="entry name" value="Y_phosphatase"/>
    <property type="match status" value="1"/>
</dbReference>
<sequence>MSTLPVKLPPIKTPQQPPSPSSAADNNFIAITPSSFAEHLKPTTLILDIRPYHAYSNARLPSSIALTVPSTLLKRVNFSLQRLSMMLPSQTARAKFQMWSKFDTIIVYDADSAGLPPTSNLFGLLRKFRGENFTGTLGYLHGGFQAFWREQRAQVDTNPPASEAEDEEEGSKEPSSSRPLLTSTTDATPTTLMPKRLPMSAFSVSSTTAAGHSPTGKVPDSHPRPPTKINAPTQGNSASNPFYDTVRQNLELEQGITETIPLRLSSRIRRRVQDLPFPWLRSIAKSAAPRMKRPPEDGEDSDMSSEPSTTDAQTESSDSDTSPTNTRRASDPVPGDGAEALAMQFYKLEVAEQRRLMSVMTHHTQESTLVASSDGSLPPDVASKFPFSITAGVEKGAKNRYRHIWPFEHARVRLRNKTQKSNSGQPLDDYVNASYVQPLGTKKRYIATQGPLLATFVDFWTLCWEQDVHVIVMLTQEFEGAMEKCAKYWSEGVYGPLQLKLISDTGAVDGASDPRAGSFFPPVSKGSEAVSTSADNDTIRRVFELTHAGYPRLRPRKIIQLQYLGWSDMNVPDDPRSLLKYLKEVDLAVQETDADSPPTTDSSGSTTSIGGDSNFESTTGIWKGIKGSRPVLLHCSAGVGRTGGFIVIDAILDGIRREMRKESQDRSAINDMQVDSAQSLAVAGESSKSNASSKTPSGPVSEIKEGKVADVQMDVDEAETAAQKTSQWVKDPAGKGAYPKTAWNPGAFSAVPDSGYVPGGFSGGNGGARHSYPLPQSNVMPPSSAALTFPFPSRPPRPEAQRPAPRHPDNFRFVQPSPDRSRTFSAPSQPDIPMVSDKDDAAFTEFRQAPSFASSISSIPPSSTSFHTAEQERSGSGEGSGSGTQAEARSWLGTNLRRTVVSSSPAPMDRHDPPSSMSPQPFFPSTPRSPSPFQGGSIPMSAVTLCSDSSSGGSQGAGLSGFSSGGVPAQTSGSSNMSDHVLDYVVPRTLHRSKSDSSPMLSSYDDPVLTVLQGMREQRMSLVQTLRQYVFIHAAIVEGALQIADEYSAKSSHAGSAGPHGDISHSDPRSRRRVKRGDGEQTGKCRSDGQQSATSGSTASKRMASPTELVQEDERGDVKLAKRPSIKRRGTSSEGGHGRQTASPTPSVRRQRPPLGQSQRTARPGAPSG</sequence>
<dbReference type="PROSITE" id="PS50056">
    <property type="entry name" value="TYR_PHOSPHATASE_2"/>
    <property type="match status" value="1"/>
</dbReference>
<dbReference type="InterPro" id="IPR001763">
    <property type="entry name" value="Rhodanese-like_dom"/>
</dbReference>
<dbReference type="PROSITE" id="PS50206">
    <property type="entry name" value="RHODANESE_3"/>
    <property type="match status" value="1"/>
</dbReference>
<feature type="compositionally biased region" description="Polar residues" evidence="3">
    <location>
        <begin position="304"/>
        <end position="327"/>
    </location>
</feature>
<dbReference type="InterPro" id="IPR000387">
    <property type="entry name" value="Tyr_Pase_dom"/>
</dbReference>
<feature type="compositionally biased region" description="Pro residues" evidence="3">
    <location>
        <begin position="921"/>
        <end position="930"/>
    </location>
</feature>
<feature type="region of interest" description="Disordered" evidence="3">
    <location>
        <begin position="767"/>
        <end position="836"/>
    </location>
</feature>
<comment type="similarity">
    <text evidence="1">Belongs to the protein-tyrosine phosphatase family. Non-receptor class subfamily.</text>
</comment>
<feature type="compositionally biased region" description="Low complexity" evidence="3">
    <location>
        <begin position="173"/>
        <end position="194"/>
    </location>
</feature>
<evidence type="ECO:0000256" key="2">
    <source>
        <dbReference type="ARBA" id="ARBA00013064"/>
    </source>
</evidence>
<feature type="domain" description="Tyrosine specific protein phosphatases" evidence="5">
    <location>
        <begin position="626"/>
        <end position="651"/>
    </location>
</feature>
<reference evidence="7 8" key="1">
    <citation type="journal article" date="2019" name="Nat. Ecol. Evol.">
        <title>Megaphylogeny resolves global patterns of mushroom evolution.</title>
        <authorList>
            <person name="Varga T."/>
            <person name="Krizsan K."/>
            <person name="Foldi C."/>
            <person name="Dima B."/>
            <person name="Sanchez-Garcia M."/>
            <person name="Sanchez-Ramirez S."/>
            <person name="Szollosi G.J."/>
            <person name="Szarkandi J.G."/>
            <person name="Papp V."/>
            <person name="Albert L."/>
            <person name="Andreopoulos W."/>
            <person name="Angelini C."/>
            <person name="Antonin V."/>
            <person name="Barry K.W."/>
            <person name="Bougher N.L."/>
            <person name="Buchanan P."/>
            <person name="Buyck B."/>
            <person name="Bense V."/>
            <person name="Catcheside P."/>
            <person name="Chovatia M."/>
            <person name="Cooper J."/>
            <person name="Damon W."/>
            <person name="Desjardin D."/>
            <person name="Finy P."/>
            <person name="Geml J."/>
            <person name="Haridas S."/>
            <person name="Hughes K."/>
            <person name="Justo A."/>
            <person name="Karasinski D."/>
            <person name="Kautmanova I."/>
            <person name="Kiss B."/>
            <person name="Kocsube S."/>
            <person name="Kotiranta H."/>
            <person name="LaButti K.M."/>
            <person name="Lechner B.E."/>
            <person name="Liimatainen K."/>
            <person name="Lipzen A."/>
            <person name="Lukacs Z."/>
            <person name="Mihaltcheva S."/>
            <person name="Morgado L.N."/>
            <person name="Niskanen T."/>
            <person name="Noordeloos M.E."/>
            <person name="Ohm R.A."/>
            <person name="Ortiz-Santana B."/>
            <person name="Ovrebo C."/>
            <person name="Racz N."/>
            <person name="Riley R."/>
            <person name="Savchenko A."/>
            <person name="Shiryaev A."/>
            <person name="Soop K."/>
            <person name="Spirin V."/>
            <person name="Szebenyi C."/>
            <person name="Tomsovsky M."/>
            <person name="Tulloss R.E."/>
            <person name="Uehling J."/>
            <person name="Grigoriev I.V."/>
            <person name="Vagvolgyi C."/>
            <person name="Papp T."/>
            <person name="Martin F.M."/>
            <person name="Miettinen O."/>
            <person name="Hibbett D.S."/>
            <person name="Nagy L.G."/>
        </authorList>
    </citation>
    <scope>NUCLEOTIDE SEQUENCE [LARGE SCALE GENOMIC DNA]</scope>
    <source>
        <strain evidence="7 8">CBS 309.79</strain>
    </source>
</reference>
<evidence type="ECO:0000256" key="3">
    <source>
        <dbReference type="SAM" id="MobiDB-lite"/>
    </source>
</evidence>
<feature type="domain" description="Rhodanese" evidence="6">
    <location>
        <begin position="40"/>
        <end position="156"/>
    </location>
</feature>
<dbReference type="Gene3D" id="3.40.250.10">
    <property type="entry name" value="Rhodanese-like domain"/>
    <property type="match status" value="1"/>
</dbReference>
<dbReference type="PANTHER" id="PTHR19134">
    <property type="entry name" value="RECEPTOR-TYPE TYROSINE-PROTEIN PHOSPHATASE"/>
    <property type="match status" value="1"/>
</dbReference>
<evidence type="ECO:0000313" key="8">
    <source>
        <dbReference type="Proteomes" id="UP000305067"/>
    </source>
</evidence>
<feature type="compositionally biased region" description="Low complexity" evidence="3">
    <location>
        <begin position="595"/>
        <end position="613"/>
    </location>
</feature>
<accession>A0A5C3R121</accession>
<evidence type="ECO:0000256" key="1">
    <source>
        <dbReference type="ARBA" id="ARBA00009649"/>
    </source>
</evidence>
<dbReference type="PROSITE" id="PS00383">
    <property type="entry name" value="TYR_PHOSPHATASE_1"/>
    <property type="match status" value="1"/>
</dbReference>
<feature type="region of interest" description="Disordered" evidence="3">
    <location>
        <begin position="286"/>
        <end position="337"/>
    </location>
</feature>
<feature type="region of interest" description="Disordered" evidence="3">
    <location>
        <begin position="153"/>
        <end position="242"/>
    </location>
</feature>
<feature type="compositionally biased region" description="Pro residues" evidence="3">
    <location>
        <begin position="7"/>
        <end position="20"/>
    </location>
</feature>
<dbReference type="SMART" id="SM00404">
    <property type="entry name" value="PTPc_motif"/>
    <property type="match status" value="1"/>
</dbReference>
<dbReference type="PANTHER" id="PTHR19134:SF561">
    <property type="entry name" value="PROTEIN TYROSINE PHOSPHATASE 36E, ISOFORM A"/>
    <property type="match status" value="1"/>
</dbReference>
<protein>
    <recommendedName>
        <fullName evidence="2">protein-tyrosine-phosphatase</fullName>
        <ecNumber evidence="2">3.1.3.48</ecNumber>
    </recommendedName>
</protein>
<dbReference type="SUPFAM" id="SSF52799">
    <property type="entry name" value="(Phosphotyrosine protein) phosphatases II"/>
    <property type="match status" value="2"/>
</dbReference>
<feature type="region of interest" description="Disordered" evidence="3">
    <location>
        <begin position="678"/>
        <end position="707"/>
    </location>
</feature>
<dbReference type="InterPro" id="IPR000242">
    <property type="entry name" value="PTP_cat"/>
</dbReference>
<dbReference type="InterPro" id="IPR016130">
    <property type="entry name" value="Tyr_Pase_AS"/>
</dbReference>
<feature type="compositionally biased region" description="Low complexity" evidence="3">
    <location>
        <begin position="852"/>
        <end position="866"/>
    </location>
</feature>
<feature type="region of interest" description="Disordered" evidence="3">
    <location>
        <begin position="1"/>
        <end position="24"/>
    </location>
</feature>
<dbReference type="Proteomes" id="UP000305067">
    <property type="component" value="Unassembled WGS sequence"/>
</dbReference>
<evidence type="ECO:0000259" key="5">
    <source>
        <dbReference type="PROSITE" id="PS50056"/>
    </source>
</evidence>
<feature type="domain" description="Tyrosine-protein phosphatase" evidence="4">
    <location>
        <begin position="398"/>
        <end position="658"/>
    </location>
</feature>
<dbReference type="EC" id="3.1.3.48" evidence="2"/>
<feature type="region of interest" description="Disordered" evidence="3">
    <location>
        <begin position="852"/>
        <end position="933"/>
    </location>
</feature>
<evidence type="ECO:0000259" key="4">
    <source>
        <dbReference type="PROSITE" id="PS50055"/>
    </source>
</evidence>
<organism evidence="7 8">
    <name type="scientific">Pterulicium gracile</name>
    <dbReference type="NCBI Taxonomy" id="1884261"/>
    <lineage>
        <taxon>Eukaryota</taxon>
        <taxon>Fungi</taxon>
        <taxon>Dikarya</taxon>
        <taxon>Basidiomycota</taxon>
        <taxon>Agaricomycotina</taxon>
        <taxon>Agaricomycetes</taxon>
        <taxon>Agaricomycetidae</taxon>
        <taxon>Agaricales</taxon>
        <taxon>Pleurotineae</taxon>
        <taxon>Pterulaceae</taxon>
        <taxon>Pterulicium</taxon>
    </lineage>
</organism>
<dbReference type="PROSITE" id="PS50055">
    <property type="entry name" value="TYR_PHOSPHATASE_PTP"/>
    <property type="match status" value="1"/>
</dbReference>
<dbReference type="STRING" id="1884261.A0A5C3R121"/>
<feature type="compositionally biased region" description="Polar residues" evidence="3">
    <location>
        <begin position="884"/>
        <end position="905"/>
    </location>
</feature>
<dbReference type="PRINTS" id="PR00700">
    <property type="entry name" value="PRTYPHPHTASE"/>
</dbReference>
<gene>
    <name evidence="7" type="ORF">BDV98DRAFT_588557</name>
</gene>
<dbReference type="InterPro" id="IPR050348">
    <property type="entry name" value="Protein-Tyr_Phosphatase"/>
</dbReference>
<dbReference type="AlphaFoldDB" id="A0A5C3R121"/>
<feature type="region of interest" description="Disordered" evidence="3">
    <location>
        <begin position="590"/>
        <end position="613"/>
    </location>
</feature>
<dbReference type="OrthoDB" id="6058203at2759"/>
<dbReference type="InterPro" id="IPR003595">
    <property type="entry name" value="Tyr_Pase_cat"/>
</dbReference>
<name>A0A5C3R121_9AGAR</name>
<dbReference type="InterPro" id="IPR036873">
    <property type="entry name" value="Rhodanese-like_dom_sf"/>
</dbReference>
<keyword evidence="8" id="KW-1185">Reference proteome</keyword>
<proteinExistence type="inferred from homology"/>
<dbReference type="EMBL" id="ML178815">
    <property type="protein sequence ID" value="TFL06269.1"/>
    <property type="molecule type" value="Genomic_DNA"/>
</dbReference>
<feature type="compositionally biased region" description="Low complexity" evidence="3">
    <location>
        <begin position="686"/>
        <end position="697"/>
    </location>
</feature>
<dbReference type="Gene3D" id="3.90.190.10">
    <property type="entry name" value="Protein tyrosine phosphatase superfamily"/>
    <property type="match status" value="2"/>
</dbReference>
<feature type="compositionally biased region" description="Polar residues" evidence="3">
    <location>
        <begin position="1088"/>
        <end position="1100"/>
    </location>
</feature>
<evidence type="ECO:0000313" key="7">
    <source>
        <dbReference type="EMBL" id="TFL06269.1"/>
    </source>
</evidence>
<dbReference type="SUPFAM" id="SSF52821">
    <property type="entry name" value="Rhodanese/Cell cycle control phosphatase"/>
    <property type="match status" value="1"/>
</dbReference>
<dbReference type="InterPro" id="IPR029021">
    <property type="entry name" value="Prot-tyrosine_phosphatase-like"/>
</dbReference>
<feature type="compositionally biased region" description="Basic and acidic residues" evidence="3">
    <location>
        <begin position="796"/>
        <end position="810"/>
    </location>
</feature>
<feature type="compositionally biased region" description="Polar residues" evidence="3">
    <location>
        <begin position="969"/>
        <end position="978"/>
    </location>
</feature>